<dbReference type="InterPro" id="IPR009528">
    <property type="entry name" value="Restrct_endonuc_II_BsuBI_C"/>
</dbReference>
<organism evidence="3 4">
    <name type="scientific">Microseira wollei NIES-4236</name>
    <dbReference type="NCBI Taxonomy" id="2530354"/>
    <lineage>
        <taxon>Bacteria</taxon>
        <taxon>Bacillati</taxon>
        <taxon>Cyanobacteriota</taxon>
        <taxon>Cyanophyceae</taxon>
        <taxon>Oscillatoriophycideae</taxon>
        <taxon>Aerosakkonematales</taxon>
        <taxon>Aerosakkonemataceae</taxon>
        <taxon>Microseira</taxon>
    </lineage>
</organism>
<comment type="caution">
    <text evidence="3">The sequence shown here is derived from an EMBL/GenBank/DDBJ whole genome shotgun (WGS) entry which is preliminary data.</text>
</comment>
<dbReference type="InterPro" id="IPR041962">
    <property type="entry name" value="BsuBI/PstI_N_sf"/>
</dbReference>
<evidence type="ECO:0000259" key="2">
    <source>
        <dbReference type="Pfam" id="PF17728"/>
    </source>
</evidence>
<feature type="domain" description="BsuBI/PstI restriction endonuclease HTH" evidence="2">
    <location>
        <begin position="15"/>
        <end position="152"/>
    </location>
</feature>
<proteinExistence type="predicted"/>
<evidence type="ECO:0000313" key="3">
    <source>
        <dbReference type="EMBL" id="GET38224.1"/>
    </source>
</evidence>
<keyword evidence="4" id="KW-1185">Reference proteome</keyword>
<dbReference type="GO" id="GO:0000287">
    <property type="term" value="F:magnesium ion binding"/>
    <property type="evidence" value="ECO:0007669"/>
    <property type="project" value="InterPro"/>
</dbReference>
<dbReference type="Gene3D" id="1.10.10.1820">
    <property type="entry name" value="BsuBI/PstI restriction endonuclease-like"/>
    <property type="match status" value="1"/>
</dbReference>
<dbReference type="GO" id="GO:0009036">
    <property type="term" value="F:type II site-specific deoxyribonuclease activity"/>
    <property type="evidence" value="ECO:0007669"/>
    <property type="project" value="InterPro"/>
</dbReference>
<dbReference type="Pfam" id="PF17728">
    <property type="entry name" value="BsuBI_PstI_RE_N"/>
    <property type="match status" value="1"/>
</dbReference>
<dbReference type="Proteomes" id="UP001050975">
    <property type="component" value="Unassembled WGS sequence"/>
</dbReference>
<dbReference type="GO" id="GO:0003677">
    <property type="term" value="F:DNA binding"/>
    <property type="evidence" value="ECO:0007669"/>
    <property type="project" value="InterPro"/>
</dbReference>
<dbReference type="Gene3D" id="3.40.1350.80">
    <property type="match status" value="1"/>
</dbReference>
<dbReference type="GO" id="GO:0009307">
    <property type="term" value="P:DNA restriction-modification system"/>
    <property type="evidence" value="ECO:0007669"/>
    <property type="project" value="InterPro"/>
</dbReference>
<feature type="domain" description="BsuBI/PstI restriction endonuclease" evidence="1">
    <location>
        <begin position="164"/>
        <end position="316"/>
    </location>
</feature>
<evidence type="ECO:0000259" key="1">
    <source>
        <dbReference type="Pfam" id="PF06616"/>
    </source>
</evidence>
<dbReference type="InterPro" id="IPR041454">
    <property type="entry name" value="BsuBI/PstI_N"/>
</dbReference>
<protein>
    <submittedName>
        <fullName evidence="3">Type II site-specific deoxyribonuclease</fullName>
    </submittedName>
</protein>
<accession>A0AAV3X7S7</accession>
<dbReference type="EMBL" id="BLAY01000041">
    <property type="protein sequence ID" value="GET38224.1"/>
    <property type="molecule type" value="Genomic_DNA"/>
</dbReference>
<dbReference type="Pfam" id="PF06616">
    <property type="entry name" value="BsuBI_PstI_RE"/>
    <property type="match status" value="1"/>
</dbReference>
<gene>
    <name evidence="3" type="ORF">MiSe_29780</name>
</gene>
<dbReference type="InterPro" id="IPR041963">
    <property type="entry name" value="BsuBI/PstI_C_sf"/>
</dbReference>
<sequence length="324" mass="36724">MSNTPISPDPTQAIKKIEEAKAILRDIGLPPAQQNERSALTLLALLNLKVDTPWTEASNPLLGITPIMEFIAQQYGKMYAPNTRETIRRFTVHQFVEAGFLIPNPDWPSRPTNSPKTVYQIERRALELIRTYQTNYWSEQLKNYLTSIKTLKQRSAQEREIQRIPVTLKTGQKISLSPGGQNLMIEKIINDFCELFTPGGRLIYVGDTGDKWGYFDRESLEALGVTADAHGKMPDVVVHYVQKNWLVLVEATTSHGPVTPKRRNELQAVFQNSTAGLVFVTAFNLRSDMAKYLNEIAWETEVWVADAPTHIIHFNGDRFLGPYP</sequence>
<dbReference type="RefSeq" id="WP_226581071.1">
    <property type="nucleotide sequence ID" value="NZ_BLAY01000041.1"/>
</dbReference>
<name>A0AAV3X7S7_9CYAN</name>
<dbReference type="AlphaFoldDB" id="A0AAV3X7S7"/>
<evidence type="ECO:0000313" key="4">
    <source>
        <dbReference type="Proteomes" id="UP001050975"/>
    </source>
</evidence>
<reference evidence="3" key="1">
    <citation type="submission" date="2019-10" db="EMBL/GenBank/DDBJ databases">
        <title>Draft genome sequece of Microseira wollei NIES-4236.</title>
        <authorList>
            <person name="Yamaguchi H."/>
            <person name="Suzuki S."/>
            <person name="Kawachi M."/>
        </authorList>
    </citation>
    <scope>NUCLEOTIDE SEQUENCE</scope>
    <source>
        <strain evidence="3">NIES-4236</strain>
    </source>
</reference>